<evidence type="ECO:0000313" key="4">
    <source>
        <dbReference type="Proteomes" id="UP001164746"/>
    </source>
</evidence>
<evidence type="ECO:0000313" key="3">
    <source>
        <dbReference type="EMBL" id="WAR21095.1"/>
    </source>
</evidence>
<protein>
    <recommendedName>
        <fullName evidence="2">DZIP3-like HEPN domain-containing protein</fullName>
    </recommendedName>
</protein>
<name>A0ABY7FG02_MYAAR</name>
<evidence type="ECO:0000256" key="1">
    <source>
        <dbReference type="SAM" id="Coils"/>
    </source>
</evidence>
<dbReference type="EMBL" id="CP111023">
    <property type="protein sequence ID" value="WAR21095.1"/>
    <property type="molecule type" value="Genomic_DNA"/>
</dbReference>
<evidence type="ECO:0000259" key="2">
    <source>
        <dbReference type="Pfam" id="PF18738"/>
    </source>
</evidence>
<sequence>MPDTDNYYRLVTFIINTCASVLRRLFLEQARICAGTSFTTVQAYLRTRQRDIDKLKMKKIISKKQYELLFPSAVPVDENNWDISLLSVLIKNLYPTVQSTVITDVLAIRDVRNNMQHIANTAHISYSDFDKNWKALRSACLRIALFTKGRVYEEEIEKEIEASLTNSMPNLGDSLRQWYTREFAESLYKRIDELSEEIRELRKDTSKASATLNAVITKRPSATAHGKPFKRIKATTPISERPFDEFRKFMTTEMTPNIQPHVDCTEIKNRISTRRIAVITGYGGSHYIHTTAHAIRELNLKEELCTLITDPSDWKHINPMELQLVLFKCPFGDSEPNEEKARVMFDVMDSIKQTLLDDKCNMFVVVLSQTEVMRAAIEIIGKSHDLLEDPVTCHKENTKLDPDIIGQELTDAYKTRPVTLTFVTDLRLLQEEKDEEESNITGMTVVEDRFLVATDWKKKCLRCFDIDIVSPSGQLKFEKKIKGGAGCKGIVYSNDQLVVSYIDPGSNVHILDMEGNISKVFQKNDAGDGKDEGNLRCLRDITVDSTGRVYVCGEDSHTVCLVSSETGPITRLLGEEDDVRWPLAVAVFDKTSNLYVGMRASKINAFDCLSMCLIFASENPSFTETC</sequence>
<proteinExistence type="predicted"/>
<dbReference type="InterPro" id="IPR041249">
    <property type="entry name" value="HEPN_DZIP3"/>
</dbReference>
<dbReference type="Pfam" id="PF18738">
    <property type="entry name" value="HEPN_DZIP3"/>
    <property type="match status" value="1"/>
</dbReference>
<dbReference type="Gene3D" id="2.120.10.30">
    <property type="entry name" value="TolB, C-terminal domain"/>
    <property type="match status" value="1"/>
</dbReference>
<keyword evidence="4" id="KW-1185">Reference proteome</keyword>
<gene>
    <name evidence="3" type="ORF">MAR_015069</name>
</gene>
<keyword evidence="1" id="KW-0175">Coiled coil</keyword>
<dbReference type="SUPFAM" id="SSF63825">
    <property type="entry name" value="YWTD domain"/>
    <property type="match status" value="1"/>
</dbReference>
<organism evidence="3 4">
    <name type="scientific">Mya arenaria</name>
    <name type="common">Soft-shell clam</name>
    <dbReference type="NCBI Taxonomy" id="6604"/>
    <lineage>
        <taxon>Eukaryota</taxon>
        <taxon>Metazoa</taxon>
        <taxon>Spiralia</taxon>
        <taxon>Lophotrochozoa</taxon>
        <taxon>Mollusca</taxon>
        <taxon>Bivalvia</taxon>
        <taxon>Autobranchia</taxon>
        <taxon>Heteroconchia</taxon>
        <taxon>Euheterodonta</taxon>
        <taxon>Imparidentia</taxon>
        <taxon>Neoheterodontei</taxon>
        <taxon>Myida</taxon>
        <taxon>Myoidea</taxon>
        <taxon>Myidae</taxon>
        <taxon>Mya</taxon>
    </lineage>
</organism>
<reference evidence="3" key="1">
    <citation type="submission" date="2022-11" db="EMBL/GenBank/DDBJ databases">
        <title>Centuries of genome instability and evolution in soft-shell clam transmissible cancer (bioRxiv).</title>
        <authorList>
            <person name="Hart S.F.M."/>
            <person name="Yonemitsu M.A."/>
            <person name="Giersch R.M."/>
            <person name="Beal B.F."/>
            <person name="Arriagada G."/>
            <person name="Davis B.W."/>
            <person name="Ostrander E.A."/>
            <person name="Goff S.P."/>
            <person name="Metzger M.J."/>
        </authorList>
    </citation>
    <scope>NUCLEOTIDE SEQUENCE</scope>
    <source>
        <strain evidence="3">MELC-2E11</strain>
        <tissue evidence="3">Siphon/mantle</tissue>
    </source>
</reference>
<accession>A0ABY7FG02</accession>
<feature type="coiled-coil region" evidence="1">
    <location>
        <begin position="184"/>
        <end position="211"/>
    </location>
</feature>
<feature type="domain" description="DZIP3-like HEPN" evidence="2">
    <location>
        <begin position="40"/>
        <end position="157"/>
    </location>
</feature>
<dbReference type="InterPro" id="IPR011042">
    <property type="entry name" value="6-blade_b-propeller_TolB-like"/>
</dbReference>
<dbReference type="Proteomes" id="UP001164746">
    <property type="component" value="Chromosome 12"/>
</dbReference>